<dbReference type="Pfam" id="PF02298">
    <property type="entry name" value="Cu_bind_like"/>
    <property type="match status" value="1"/>
</dbReference>
<evidence type="ECO:0000313" key="5">
    <source>
        <dbReference type="EMBL" id="RXI05724.1"/>
    </source>
</evidence>
<name>A0A498KH46_MALDO</name>
<dbReference type="GO" id="GO:0005886">
    <property type="term" value="C:plasma membrane"/>
    <property type="evidence" value="ECO:0007669"/>
    <property type="project" value="TreeGrafter"/>
</dbReference>
<protein>
    <recommendedName>
        <fullName evidence="4">Phytocyanin domain-containing protein</fullName>
    </recommendedName>
</protein>
<sequence>MVKTMNFGNVMVLAMALAAVSMMLHTTEAAEYVVGDDLGWTVPPGGAASYASWAAKYSFVVDDILYFNFTEGEHTVALVTKEKYEICNTTDPLSKLDGPIALRFLDSDTYYFTCTFAGHCTGGQKVAVYIAPSANTPSPSPGVAPHPPAAASLPFTFVSKKLGFRKV</sequence>
<accession>A0A498KH46</accession>
<dbReference type="InterPro" id="IPR003245">
    <property type="entry name" value="Phytocyanin_dom"/>
</dbReference>
<evidence type="ECO:0000259" key="4">
    <source>
        <dbReference type="PROSITE" id="PS51485"/>
    </source>
</evidence>
<dbReference type="InterPro" id="IPR039391">
    <property type="entry name" value="Phytocyanin-like"/>
</dbReference>
<dbReference type="InterPro" id="IPR008972">
    <property type="entry name" value="Cupredoxin"/>
</dbReference>
<dbReference type="FunFam" id="2.60.40.420:FF:000034">
    <property type="entry name" value="Cupredoxin superfamily protein"/>
    <property type="match status" value="1"/>
</dbReference>
<dbReference type="PANTHER" id="PTHR33021:SF325">
    <property type="entry name" value="PHYTOCYANIN DOMAIN-CONTAINING PROTEIN"/>
    <property type="match status" value="1"/>
</dbReference>
<dbReference type="Proteomes" id="UP000290289">
    <property type="component" value="Chromosome 2"/>
</dbReference>
<evidence type="ECO:0000313" key="6">
    <source>
        <dbReference type="Proteomes" id="UP000290289"/>
    </source>
</evidence>
<dbReference type="PANTHER" id="PTHR33021">
    <property type="entry name" value="BLUE COPPER PROTEIN"/>
    <property type="match status" value="1"/>
</dbReference>
<comment type="caution">
    <text evidence="5">The sequence shown here is derived from an EMBL/GenBank/DDBJ whole genome shotgun (WGS) entry which is preliminary data.</text>
</comment>
<feature type="signal peptide" evidence="3">
    <location>
        <begin position="1"/>
        <end position="29"/>
    </location>
</feature>
<reference evidence="5 6" key="1">
    <citation type="submission" date="2018-10" db="EMBL/GenBank/DDBJ databases">
        <title>A high-quality apple genome assembly.</title>
        <authorList>
            <person name="Hu J."/>
        </authorList>
    </citation>
    <scope>NUCLEOTIDE SEQUENCE [LARGE SCALE GENOMIC DNA]</scope>
    <source>
        <strain evidence="6">cv. HFTH1</strain>
        <tissue evidence="5">Young leaf</tissue>
    </source>
</reference>
<keyword evidence="6" id="KW-1185">Reference proteome</keyword>
<dbReference type="OrthoDB" id="5421909at2759"/>
<keyword evidence="2" id="KW-0325">Glycoprotein</keyword>
<organism evidence="5 6">
    <name type="scientific">Malus domestica</name>
    <name type="common">Apple</name>
    <name type="synonym">Pyrus malus</name>
    <dbReference type="NCBI Taxonomy" id="3750"/>
    <lineage>
        <taxon>Eukaryota</taxon>
        <taxon>Viridiplantae</taxon>
        <taxon>Streptophyta</taxon>
        <taxon>Embryophyta</taxon>
        <taxon>Tracheophyta</taxon>
        <taxon>Spermatophyta</taxon>
        <taxon>Magnoliopsida</taxon>
        <taxon>eudicotyledons</taxon>
        <taxon>Gunneridae</taxon>
        <taxon>Pentapetalae</taxon>
        <taxon>rosids</taxon>
        <taxon>fabids</taxon>
        <taxon>Rosales</taxon>
        <taxon>Rosaceae</taxon>
        <taxon>Amygdaloideae</taxon>
        <taxon>Maleae</taxon>
        <taxon>Malus</taxon>
    </lineage>
</organism>
<proteinExistence type="predicted"/>
<dbReference type="KEGG" id="mdm:103452129"/>
<dbReference type="AlphaFoldDB" id="A0A498KH46"/>
<keyword evidence="3" id="KW-0732">Signal</keyword>
<evidence type="ECO:0000256" key="3">
    <source>
        <dbReference type="SAM" id="SignalP"/>
    </source>
</evidence>
<dbReference type="SMR" id="A0A498KH46"/>
<feature type="chain" id="PRO_5019755804" description="Phytocyanin domain-containing protein" evidence="3">
    <location>
        <begin position="30"/>
        <end position="167"/>
    </location>
</feature>
<dbReference type="SUPFAM" id="SSF49503">
    <property type="entry name" value="Cupredoxins"/>
    <property type="match status" value="1"/>
</dbReference>
<evidence type="ECO:0000256" key="2">
    <source>
        <dbReference type="ARBA" id="ARBA00023180"/>
    </source>
</evidence>
<feature type="domain" description="Phytocyanin" evidence="4">
    <location>
        <begin position="30"/>
        <end position="132"/>
    </location>
</feature>
<dbReference type="EMBL" id="RDQH01000328">
    <property type="protein sequence ID" value="RXI05724.1"/>
    <property type="molecule type" value="Genomic_DNA"/>
</dbReference>
<dbReference type="Gene3D" id="2.60.40.420">
    <property type="entry name" value="Cupredoxins - blue copper proteins"/>
    <property type="match status" value="1"/>
</dbReference>
<dbReference type="GO" id="GO:0009055">
    <property type="term" value="F:electron transfer activity"/>
    <property type="evidence" value="ECO:0007669"/>
    <property type="project" value="InterPro"/>
</dbReference>
<evidence type="ECO:0000256" key="1">
    <source>
        <dbReference type="ARBA" id="ARBA00023157"/>
    </source>
</evidence>
<dbReference type="PROSITE" id="PS51485">
    <property type="entry name" value="PHYTOCYANIN"/>
    <property type="match status" value="1"/>
</dbReference>
<keyword evidence="1" id="KW-1015">Disulfide bond</keyword>
<gene>
    <name evidence="5" type="ORF">DVH24_017766</name>
</gene>
<dbReference type="CDD" id="cd04216">
    <property type="entry name" value="Phytocyanin"/>
    <property type="match status" value="1"/>
</dbReference>